<comment type="similarity">
    <text evidence="3 9">Belongs to the nonaspanin (TM9SF) (TC 9.A.2) family.</text>
</comment>
<protein>
    <recommendedName>
        <fullName evidence="9">Transmembrane 9 superfamily member</fullName>
    </recommendedName>
</protein>
<evidence type="ECO:0000256" key="2">
    <source>
        <dbReference type="ARBA" id="ARBA00004555"/>
    </source>
</evidence>
<evidence type="ECO:0000256" key="4">
    <source>
        <dbReference type="ARBA" id="ARBA00022692"/>
    </source>
</evidence>
<accession>A0A1W0X6N6</accession>
<feature type="transmembrane region" description="Helical" evidence="9">
    <location>
        <begin position="679"/>
        <end position="708"/>
    </location>
</feature>
<evidence type="ECO:0000256" key="1">
    <source>
        <dbReference type="ARBA" id="ARBA00004141"/>
    </source>
</evidence>
<evidence type="ECO:0000313" key="11">
    <source>
        <dbReference type="Proteomes" id="UP000192578"/>
    </source>
</evidence>
<feature type="transmembrane region" description="Helical" evidence="9">
    <location>
        <begin position="494"/>
        <end position="513"/>
    </location>
</feature>
<feature type="transmembrane region" description="Helical" evidence="9">
    <location>
        <begin position="569"/>
        <end position="602"/>
    </location>
</feature>
<feature type="transmembrane region" description="Helical" evidence="9">
    <location>
        <begin position="419"/>
        <end position="442"/>
    </location>
</feature>
<proteinExistence type="inferred from homology"/>
<dbReference type="Proteomes" id="UP000192578">
    <property type="component" value="Unassembled WGS sequence"/>
</dbReference>
<dbReference type="PANTHER" id="PTHR10766">
    <property type="entry name" value="TRANSMEMBRANE 9 SUPERFAMILY PROTEIN"/>
    <property type="match status" value="1"/>
</dbReference>
<comment type="caution">
    <text evidence="10">The sequence shown here is derived from an EMBL/GenBank/DDBJ whole genome shotgun (WGS) entry which is preliminary data.</text>
</comment>
<evidence type="ECO:0000313" key="10">
    <source>
        <dbReference type="EMBL" id="OQV23064.1"/>
    </source>
</evidence>
<dbReference type="InterPro" id="IPR004240">
    <property type="entry name" value="EMP70"/>
</dbReference>
<dbReference type="EMBL" id="MTYJ01000014">
    <property type="protein sequence ID" value="OQV23064.1"/>
    <property type="molecule type" value="Genomic_DNA"/>
</dbReference>
<keyword evidence="6 9" id="KW-1133">Transmembrane helix</keyword>
<keyword evidence="5" id="KW-0732">Signal</keyword>
<dbReference type="Pfam" id="PF02990">
    <property type="entry name" value="EMP70"/>
    <property type="match status" value="1"/>
</dbReference>
<keyword evidence="11" id="KW-1185">Reference proteome</keyword>
<feature type="transmembrane region" description="Helical" evidence="9">
    <location>
        <begin position="648"/>
        <end position="667"/>
    </location>
</feature>
<keyword evidence="7" id="KW-0333">Golgi apparatus</keyword>
<dbReference type="OrthoDB" id="1666796at2759"/>
<dbReference type="GO" id="GO:0005794">
    <property type="term" value="C:Golgi apparatus"/>
    <property type="evidence" value="ECO:0007669"/>
    <property type="project" value="UniProtKB-SubCell"/>
</dbReference>
<sequence>MPLPRSFPPSATGELKVCSLILIFLHIAHCLIVGRHLPEWIANTCFHVDVLEIIDFYFAFVFAREKSAEAYLELGIFDRIIAMEIRRRWLSGVLCILFIASLSEAIVPGVAPVEFHDGDLVEVKAVKMTSEITQLPYEYYSLPICRPKEIEYKTENFGELLRGDRVVSTPFKIIMGKDEPCNILCKSDEKSDQPISAVLTAEEGKTIGERIREAYFVHLLVDNLPCATKFAMLDNGEPQYEPGYRLGYVRDNKAYLNNHLKLILKYHEVDDSLKNRRIVGCEIEAVSVSLADYSISNAAEGKCNAIPDGKKPLEVNEAGETKVLFTYAVHWEASDVRWAYRWDVYLKHRDVQIHWFSIVNSLIVVLFLAGILSMIIVRTLRRDIAQYNRDDLEGDEAIEETGWKLVHGDVFRAPPYTKFFCSLVATGVQLMCMAFVTIFVAMLGMLSPASRGSLMQAGILLYVFSGSIGGYHGGRLYKTFKGVEWKRTALITSVLYPGIVFGTCFFLNFFIWGKQSSGAVPFTTMLALLCLWFGVSLPLIFVGYYFGYRKQPYENPVRTNQIPRQVPDQVWYLSPTISTLMAGILPFGALFVELFFLMNAIWLKQYYYLFGFLFLVFIILIISVSIISIVMVYFQLCGENYRWWWRSLLVSGGVALYVLAYSVFYFVTKLEITGFIPTLLYFGYTLLMVITVWILTGTIGFYAAYFFISRIYGAVKID</sequence>
<evidence type="ECO:0000256" key="5">
    <source>
        <dbReference type="ARBA" id="ARBA00022729"/>
    </source>
</evidence>
<dbReference type="GO" id="GO:0016020">
    <property type="term" value="C:membrane"/>
    <property type="evidence" value="ECO:0007669"/>
    <property type="project" value="UniProtKB-SubCell"/>
</dbReference>
<reference evidence="11" key="1">
    <citation type="submission" date="2017-01" db="EMBL/GenBank/DDBJ databases">
        <title>Comparative genomics of anhydrobiosis in the tardigrade Hypsibius dujardini.</title>
        <authorList>
            <person name="Yoshida Y."/>
            <person name="Koutsovoulos G."/>
            <person name="Laetsch D."/>
            <person name="Stevens L."/>
            <person name="Kumar S."/>
            <person name="Horikawa D."/>
            <person name="Ishino K."/>
            <person name="Komine S."/>
            <person name="Tomita M."/>
            <person name="Blaxter M."/>
            <person name="Arakawa K."/>
        </authorList>
    </citation>
    <scope>NUCLEOTIDE SEQUENCE [LARGE SCALE GENOMIC DNA]</scope>
    <source>
        <strain evidence="11">Z151</strain>
    </source>
</reference>
<feature type="transmembrane region" description="Helical" evidence="9">
    <location>
        <begin position="454"/>
        <end position="473"/>
    </location>
</feature>
<feature type="transmembrane region" description="Helical" evidence="9">
    <location>
        <begin position="525"/>
        <end position="548"/>
    </location>
</feature>
<keyword evidence="8 9" id="KW-0472">Membrane</keyword>
<dbReference type="PANTHER" id="PTHR10766:SF55">
    <property type="entry name" value="TRANSMEMBRANE 9 SUPERFAMILY MEMBER 4"/>
    <property type="match status" value="1"/>
</dbReference>
<evidence type="ECO:0000256" key="8">
    <source>
        <dbReference type="ARBA" id="ARBA00023136"/>
    </source>
</evidence>
<keyword evidence="4 9" id="KW-0812">Transmembrane</keyword>
<comment type="subcellular location">
    <subcellularLocation>
        <location evidence="2">Golgi apparatus</location>
    </subcellularLocation>
    <subcellularLocation>
        <location evidence="1">Membrane</location>
        <topology evidence="1">Multi-pass membrane protein</topology>
    </subcellularLocation>
</comment>
<evidence type="ECO:0000256" key="3">
    <source>
        <dbReference type="ARBA" id="ARBA00005227"/>
    </source>
</evidence>
<dbReference type="AlphaFoldDB" id="A0A1W0X6N6"/>
<gene>
    <name evidence="10" type="ORF">BV898_03111</name>
</gene>
<evidence type="ECO:0000256" key="9">
    <source>
        <dbReference type="RuleBase" id="RU363079"/>
    </source>
</evidence>
<dbReference type="GO" id="GO:0072657">
    <property type="term" value="P:protein localization to membrane"/>
    <property type="evidence" value="ECO:0007669"/>
    <property type="project" value="TreeGrafter"/>
</dbReference>
<name>A0A1W0X6N6_HYPEX</name>
<feature type="transmembrane region" description="Helical" evidence="9">
    <location>
        <begin position="608"/>
        <end position="636"/>
    </location>
</feature>
<evidence type="ECO:0000256" key="7">
    <source>
        <dbReference type="ARBA" id="ARBA00023034"/>
    </source>
</evidence>
<organism evidence="10 11">
    <name type="scientific">Hypsibius exemplaris</name>
    <name type="common">Freshwater tardigrade</name>
    <dbReference type="NCBI Taxonomy" id="2072580"/>
    <lineage>
        <taxon>Eukaryota</taxon>
        <taxon>Metazoa</taxon>
        <taxon>Ecdysozoa</taxon>
        <taxon>Tardigrada</taxon>
        <taxon>Eutardigrada</taxon>
        <taxon>Parachela</taxon>
        <taxon>Hypsibioidea</taxon>
        <taxon>Hypsibiidae</taxon>
        <taxon>Hypsibius</taxon>
    </lineage>
</organism>
<feature type="transmembrane region" description="Helical" evidence="9">
    <location>
        <begin position="89"/>
        <end position="111"/>
    </location>
</feature>
<evidence type="ECO:0000256" key="6">
    <source>
        <dbReference type="ARBA" id="ARBA00022989"/>
    </source>
</evidence>
<feature type="transmembrane region" description="Helical" evidence="9">
    <location>
        <begin position="355"/>
        <end position="377"/>
    </location>
</feature>